<dbReference type="Pfam" id="PF09722">
    <property type="entry name" value="Xre_MbcA_ParS_C"/>
    <property type="match status" value="1"/>
</dbReference>
<dbReference type="OrthoDB" id="9789845at2"/>
<gene>
    <name evidence="2" type="ORF">MBHS_02013</name>
</gene>
<sequence>MTHDLTEQERTELALSIINLLNYWKIEPVSQINLLGLPEKTKPRALKRYQGGTPLPEDHDTLHRAVSFLRIHESLLITYPHNKAMGKIWLTTPNRRFQDKTPLSVMLEQGMDGIQQVRSHLDCTENWI</sequence>
<keyword evidence="3" id="KW-1185">Reference proteome</keyword>
<protein>
    <recommendedName>
        <fullName evidence="1">Antitoxin Xre/MbcA/ParS-like toxin-binding domain-containing protein</fullName>
    </recommendedName>
</protein>
<dbReference type="Proteomes" id="UP000236724">
    <property type="component" value="Unassembled WGS sequence"/>
</dbReference>
<dbReference type="AlphaFoldDB" id="A0A1H6F7P9"/>
<evidence type="ECO:0000259" key="1">
    <source>
        <dbReference type="Pfam" id="PF09722"/>
    </source>
</evidence>
<feature type="domain" description="Antitoxin Xre/MbcA/ParS-like toxin-binding" evidence="1">
    <location>
        <begin position="81"/>
        <end position="122"/>
    </location>
</feature>
<dbReference type="EMBL" id="FMSV02000437">
    <property type="protein sequence ID" value="SEH06158.1"/>
    <property type="molecule type" value="Genomic_DNA"/>
</dbReference>
<accession>A0A1H6F7P9</accession>
<reference evidence="2 3" key="1">
    <citation type="submission" date="2016-10" db="EMBL/GenBank/DDBJ databases">
        <authorList>
            <person name="de Groot N.N."/>
        </authorList>
    </citation>
    <scope>NUCLEOTIDE SEQUENCE [LARGE SCALE GENOMIC DNA]</scope>
    <source>
        <strain evidence="2">MBHS1</strain>
    </source>
</reference>
<evidence type="ECO:0000313" key="3">
    <source>
        <dbReference type="Proteomes" id="UP000236724"/>
    </source>
</evidence>
<evidence type="ECO:0000313" key="2">
    <source>
        <dbReference type="EMBL" id="SEH06158.1"/>
    </source>
</evidence>
<proteinExistence type="predicted"/>
<name>A0A1H6F7P9_9GAMM</name>
<organism evidence="2 3">
    <name type="scientific">Candidatus Venteria ishoeyi</name>
    <dbReference type="NCBI Taxonomy" id="1899563"/>
    <lineage>
        <taxon>Bacteria</taxon>
        <taxon>Pseudomonadati</taxon>
        <taxon>Pseudomonadota</taxon>
        <taxon>Gammaproteobacteria</taxon>
        <taxon>Thiotrichales</taxon>
        <taxon>Thiotrichaceae</taxon>
        <taxon>Venteria</taxon>
    </lineage>
</organism>
<dbReference type="RefSeq" id="WP_103919982.1">
    <property type="nucleotide sequence ID" value="NZ_FMSV02000437.1"/>
</dbReference>
<dbReference type="InterPro" id="IPR024467">
    <property type="entry name" value="Xre/MbcA/ParS-like_toxin-bd"/>
</dbReference>